<evidence type="ECO:0000256" key="6">
    <source>
        <dbReference type="PROSITE-ProRule" id="PRU00175"/>
    </source>
</evidence>
<feature type="compositionally biased region" description="Polar residues" evidence="7">
    <location>
        <begin position="1114"/>
        <end position="1145"/>
    </location>
</feature>
<dbReference type="Gene3D" id="1.10.533.10">
    <property type="entry name" value="Death Domain, Fas"/>
    <property type="match status" value="1"/>
</dbReference>
<feature type="domain" description="RING-type" evidence="8">
    <location>
        <begin position="1207"/>
        <end position="1242"/>
    </location>
</feature>
<organism evidence="9 10">
    <name type="scientific">Mytilus edulis</name>
    <name type="common">Blue mussel</name>
    <dbReference type="NCBI Taxonomy" id="6550"/>
    <lineage>
        <taxon>Eukaryota</taxon>
        <taxon>Metazoa</taxon>
        <taxon>Spiralia</taxon>
        <taxon>Lophotrochozoa</taxon>
        <taxon>Mollusca</taxon>
        <taxon>Bivalvia</taxon>
        <taxon>Autobranchia</taxon>
        <taxon>Pteriomorphia</taxon>
        <taxon>Mytilida</taxon>
        <taxon>Mytiloidea</taxon>
        <taxon>Mytilidae</taxon>
        <taxon>Mytilinae</taxon>
        <taxon>Mytilus</taxon>
    </lineage>
</organism>
<dbReference type="OrthoDB" id="10440273at2759"/>
<dbReference type="FunFam" id="1.10.1170.10:FF:000002">
    <property type="entry name" value="Baculoviral IAP repeat containing 7"/>
    <property type="match status" value="1"/>
</dbReference>
<keyword evidence="3" id="KW-0479">Metal-binding</keyword>
<dbReference type="PANTHER" id="PTHR10044">
    <property type="entry name" value="INHIBITOR OF APOPTOSIS"/>
    <property type="match status" value="1"/>
</dbReference>
<dbReference type="PANTHER" id="PTHR10044:SF139">
    <property type="entry name" value="DEATH-ASSOCIATED INHIBITOR OF APOPTOSIS 2"/>
    <property type="match status" value="1"/>
</dbReference>
<feature type="compositionally biased region" description="Low complexity" evidence="7">
    <location>
        <begin position="1149"/>
        <end position="1176"/>
    </location>
</feature>
<keyword evidence="4 6" id="KW-0863">Zinc-finger</keyword>
<gene>
    <name evidence="9" type="ORF">MEDL_58117</name>
</gene>
<evidence type="ECO:0000313" key="10">
    <source>
        <dbReference type="Proteomes" id="UP000683360"/>
    </source>
</evidence>
<dbReference type="InterPro" id="IPR050784">
    <property type="entry name" value="IAP"/>
</dbReference>
<dbReference type="CDD" id="cd00022">
    <property type="entry name" value="BIR"/>
    <property type="match status" value="1"/>
</dbReference>
<dbReference type="InterPro" id="IPR011029">
    <property type="entry name" value="DEATH-like_dom_sf"/>
</dbReference>
<feature type="compositionally biased region" description="Polar residues" evidence="7">
    <location>
        <begin position="974"/>
        <end position="991"/>
    </location>
</feature>
<keyword evidence="2" id="KW-0053">Apoptosis</keyword>
<dbReference type="PROSITE" id="PS01282">
    <property type="entry name" value="BIR_REPEAT_1"/>
    <property type="match status" value="1"/>
</dbReference>
<dbReference type="Gene3D" id="1.10.1170.10">
    <property type="entry name" value="Inhibitor Of Apoptosis Protein (2mihbC-IAP-1), Chain A"/>
    <property type="match status" value="2"/>
</dbReference>
<dbReference type="GO" id="GO:0043066">
    <property type="term" value="P:negative regulation of apoptotic process"/>
    <property type="evidence" value="ECO:0007669"/>
    <property type="project" value="TreeGrafter"/>
</dbReference>
<protein>
    <submittedName>
        <fullName evidence="9">BIRC2_3</fullName>
    </submittedName>
</protein>
<accession>A0A8S3ULE9</accession>
<dbReference type="GO" id="GO:0005737">
    <property type="term" value="C:cytoplasm"/>
    <property type="evidence" value="ECO:0007669"/>
    <property type="project" value="UniProtKB-SubCell"/>
</dbReference>
<dbReference type="GO" id="GO:0043027">
    <property type="term" value="F:cysteine-type endopeptidase inhibitor activity involved in apoptotic process"/>
    <property type="evidence" value="ECO:0007669"/>
    <property type="project" value="TreeGrafter"/>
</dbReference>
<evidence type="ECO:0000313" key="9">
    <source>
        <dbReference type="EMBL" id="CAG2246136.1"/>
    </source>
</evidence>
<name>A0A8S3ULE9_MYTED</name>
<evidence type="ECO:0000256" key="7">
    <source>
        <dbReference type="SAM" id="MobiDB-lite"/>
    </source>
</evidence>
<evidence type="ECO:0000256" key="1">
    <source>
        <dbReference type="ARBA" id="ARBA00006672"/>
    </source>
</evidence>
<feature type="compositionally biased region" description="Polar residues" evidence="7">
    <location>
        <begin position="594"/>
        <end position="605"/>
    </location>
</feature>
<evidence type="ECO:0000259" key="8">
    <source>
        <dbReference type="PROSITE" id="PS50089"/>
    </source>
</evidence>
<dbReference type="Pfam" id="PF00653">
    <property type="entry name" value="BIR"/>
    <property type="match status" value="2"/>
</dbReference>
<feature type="compositionally biased region" description="Basic and acidic residues" evidence="7">
    <location>
        <begin position="570"/>
        <end position="588"/>
    </location>
</feature>
<comment type="similarity">
    <text evidence="1">Belongs to the IAP family.</text>
</comment>
<dbReference type="SMART" id="SM00238">
    <property type="entry name" value="BIR"/>
    <property type="match status" value="2"/>
</dbReference>
<dbReference type="GO" id="GO:0008270">
    <property type="term" value="F:zinc ion binding"/>
    <property type="evidence" value="ECO:0007669"/>
    <property type="project" value="UniProtKB-KW"/>
</dbReference>
<dbReference type="InterPro" id="IPR001370">
    <property type="entry name" value="BIR_rpt"/>
</dbReference>
<dbReference type="GO" id="GO:0061630">
    <property type="term" value="F:ubiquitin protein ligase activity"/>
    <property type="evidence" value="ECO:0007669"/>
    <property type="project" value="UniProtKB-EC"/>
</dbReference>
<sequence length="1254" mass="141033">MLKMVLCSNYVPGVFPEKNSKDIPPDESTAKGKTPYKDSLKWSEQIKSSDCLEQFMYISTIKKQRTYQDIGDKDESGNLITILPGNFIHVLKKNIEVYLKFHPPAVRMRFGQHNLHHEHALLLDDFKHLVCRNTYTSIALEWNLMSEGIDSDVFCKEELLLLSKWLDIECLTSGSYKLDLIVQMPLMLRNSTSVFICKLLERKYNTRNPGNKNMACCKGKKEEFEESTHYNNFGKTNDDHAYTDNCLDKTNADADMQNERCDIEEISEFDGDDSQIKLKSEYLDYLDDKDCYIGASCPCLACQFTFVDCYLSKDVPDLTLTEFDEKDTELDEISDEKDTELDEISDDEYTELDDIYSVCSTEEIPSLIAKRKEKKLCDCIIHRNRDICSCLNEKIIWNRLEGELSSTPLYQDYNESDMERMPDEFMYDQIKAQKAESEISDFDKEDNEFASVNNDIGINEDSLSIETQPTFTSSYINRNIENVECECVHHRIESSENIKFVSPRTDINEHVGGRKNTTGDSGFFSLLENELPSEEEDLLLQKEKQEGNGKRNSQASDIESDDPGFNVGNRRYDLENHEDNRNDARDLLDGPTKNEINSDPPTSKSVLEKDDEPDGLVSIEESNVPSSPSANMLGMAVGGHDGQGSTGATSSTVNTSISAAYQLRLEAQNNPTFSANSLGSYFRECVAGKEFTFEQNTCQFLTLANEGFIYLGTEDRVKCFSCGMEYYGFKRWDNPREIHRQRSPDCRMVRGIESTNIPVRAQDQHRPALTNGIGVSHRNALENVVVQNNVATSQNGLVQPSAVQNALNNTADSRMEYHSRQPNTTLQQSIVSTDQASLSTTGHNNSQRPADVLERPARQPIGGGDRAEELGITIERPKYPAYAQLSVRISTFQGWPGYLDQAPRDMALAGFFYAGYNDYCRCFFCGGGLRNWDAGDDPWVEHARWFSKCAFVRQNRGHRFVEIIVKRQAEMQASGNASGSAKNQTAVTTNMPETETQAPTPATFESLPGILKKKGIKHVDLTSMNEKENTSTGQHTVFYTLYVHLNMKKLVPGCGKCKEMGYTDEIVQRAIDIMKRNNPRKEKIEATELLEVVFSIDDNELGSNTAVNSENTQLVTGSQSRQQNLQMSTSSVERQTNQRIIQAQPANPPESSIPSLPSLSVSSLENKTTEAGAQEGALAATAHSKVSDAEIRSLQEENTQLKEQVMCKICMDKNVSIAFLPCGHLACCIDCAPAMRKCPMCRVYIKGTVKTYLA</sequence>
<proteinExistence type="inferred from homology"/>
<evidence type="ECO:0000256" key="5">
    <source>
        <dbReference type="ARBA" id="ARBA00022833"/>
    </source>
</evidence>
<dbReference type="PROSITE" id="PS50089">
    <property type="entry name" value="ZF_RING_2"/>
    <property type="match status" value="1"/>
</dbReference>
<feature type="region of interest" description="Disordered" evidence="7">
    <location>
        <begin position="974"/>
        <end position="1003"/>
    </location>
</feature>
<reference evidence="9" key="1">
    <citation type="submission" date="2021-03" db="EMBL/GenBank/DDBJ databases">
        <authorList>
            <person name="Bekaert M."/>
        </authorList>
    </citation>
    <scope>NUCLEOTIDE SEQUENCE</scope>
</reference>
<feature type="compositionally biased region" description="Low complexity" evidence="7">
    <location>
        <begin position="992"/>
        <end position="1003"/>
    </location>
</feature>
<feature type="compositionally biased region" description="Polar residues" evidence="7">
    <location>
        <begin position="620"/>
        <end position="630"/>
    </location>
</feature>
<dbReference type="CDD" id="cd16713">
    <property type="entry name" value="RING-HC_BIRC2_3_7"/>
    <property type="match status" value="1"/>
</dbReference>
<feature type="compositionally biased region" description="Gly residues" evidence="7">
    <location>
        <begin position="636"/>
        <end position="645"/>
    </location>
</feature>
<dbReference type="Proteomes" id="UP000683360">
    <property type="component" value="Unassembled WGS sequence"/>
</dbReference>
<dbReference type="SUPFAM" id="SSF57924">
    <property type="entry name" value="Inhibitor of apoptosis (IAP) repeat"/>
    <property type="match status" value="2"/>
</dbReference>
<evidence type="ECO:0000256" key="4">
    <source>
        <dbReference type="ARBA" id="ARBA00022771"/>
    </source>
</evidence>
<dbReference type="AlphaFoldDB" id="A0A8S3ULE9"/>
<dbReference type="GO" id="GO:0051726">
    <property type="term" value="P:regulation of cell cycle"/>
    <property type="evidence" value="ECO:0007669"/>
    <property type="project" value="TreeGrafter"/>
</dbReference>
<feature type="region of interest" description="Disordered" evidence="7">
    <location>
        <begin position="544"/>
        <end position="651"/>
    </location>
</feature>
<dbReference type="GO" id="GO:0030414">
    <property type="term" value="F:peptidase inhibitor activity"/>
    <property type="evidence" value="ECO:0007669"/>
    <property type="project" value="UniProtKB-KW"/>
</dbReference>
<dbReference type="Pfam" id="PF13920">
    <property type="entry name" value="zf-C3HC4_3"/>
    <property type="match status" value="1"/>
</dbReference>
<comment type="caution">
    <text evidence="9">The sequence shown here is derived from an EMBL/GenBank/DDBJ whole genome shotgun (WGS) entry which is preliminary data.</text>
</comment>
<dbReference type="Gene3D" id="1.10.8.10">
    <property type="entry name" value="DNA helicase RuvA subunit, C-terminal domain"/>
    <property type="match status" value="1"/>
</dbReference>
<feature type="region of interest" description="Disordered" evidence="7">
    <location>
        <begin position="1114"/>
        <end position="1176"/>
    </location>
</feature>
<dbReference type="PROSITE" id="PS50143">
    <property type="entry name" value="BIR_REPEAT_2"/>
    <property type="match status" value="2"/>
</dbReference>
<keyword evidence="10" id="KW-1185">Reference proteome</keyword>
<evidence type="ECO:0000256" key="2">
    <source>
        <dbReference type="ARBA" id="ARBA00022703"/>
    </source>
</evidence>
<dbReference type="EMBL" id="CAJPWZ010002834">
    <property type="protein sequence ID" value="CAG2246136.1"/>
    <property type="molecule type" value="Genomic_DNA"/>
</dbReference>
<dbReference type="GO" id="GO:0031398">
    <property type="term" value="P:positive regulation of protein ubiquitination"/>
    <property type="evidence" value="ECO:0007669"/>
    <property type="project" value="TreeGrafter"/>
</dbReference>
<keyword evidence="5" id="KW-0862">Zinc</keyword>
<dbReference type="InterPro" id="IPR001841">
    <property type="entry name" value="Znf_RING"/>
</dbReference>
<dbReference type="GO" id="GO:0006915">
    <property type="term" value="P:apoptotic process"/>
    <property type="evidence" value="ECO:0007669"/>
    <property type="project" value="UniProtKB-KW"/>
</dbReference>
<dbReference type="SMART" id="SM00184">
    <property type="entry name" value="RING"/>
    <property type="match status" value="1"/>
</dbReference>
<evidence type="ECO:0000256" key="3">
    <source>
        <dbReference type="ARBA" id="ARBA00022723"/>
    </source>
</evidence>
<dbReference type="GO" id="GO:0005634">
    <property type="term" value="C:nucleus"/>
    <property type="evidence" value="ECO:0007669"/>
    <property type="project" value="TreeGrafter"/>
</dbReference>
<dbReference type="FunFam" id="3.30.40.10:FF:000184">
    <property type="entry name" value="Baculoviral IAP repeat containing 2"/>
    <property type="match status" value="1"/>
</dbReference>